<reference evidence="1" key="1">
    <citation type="submission" date="2020-10" db="EMBL/GenBank/DDBJ databases">
        <authorList>
            <person name="Gilroy R."/>
        </authorList>
    </citation>
    <scope>NUCLEOTIDE SEQUENCE</scope>
    <source>
        <strain evidence="1">ChiSxjej2B14-8506</strain>
    </source>
</reference>
<accession>A0A9D1LQD8</accession>
<dbReference type="Proteomes" id="UP000824123">
    <property type="component" value="Unassembled WGS sequence"/>
</dbReference>
<gene>
    <name evidence="1" type="ORF">IAC59_02275</name>
</gene>
<organism evidence="1 2">
    <name type="scientific">Candidatus Fimadaptatus faecigallinarum</name>
    <dbReference type="NCBI Taxonomy" id="2840814"/>
    <lineage>
        <taxon>Bacteria</taxon>
        <taxon>Bacillati</taxon>
        <taxon>Bacillota</taxon>
        <taxon>Clostridia</taxon>
        <taxon>Eubacteriales</taxon>
        <taxon>Candidatus Fimadaptatus</taxon>
    </lineage>
</organism>
<name>A0A9D1LQD8_9FIRM</name>
<proteinExistence type="predicted"/>
<reference evidence="1" key="2">
    <citation type="journal article" date="2021" name="PeerJ">
        <title>Extensive microbial diversity within the chicken gut microbiome revealed by metagenomics and culture.</title>
        <authorList>
            <person name="Gilroy R."/>
            <person name="Ravi A."/>
            <person name="Getino M."/>
            <person name="Pursley I."/>
            <person name="Horton D.L."/>
            <person name="Alikhan N.F."/>
            <person name="Baker D."/>
            <person name="Gharbi K."/>
            <person name="Hall N."/>
            <person name="Watson M."/>
            <person name="Adriaenssens E.M."/>
            <person name="Foster-Nyarko E."/>
            <person name="Jarju S."/>
            <person name="Secka A."/>
            <person name="Antonio M."/>
            <person name="Oren A."/>
            <person name="Chaudhuri R.R."/>
            <person name="La Ragione R."/>
            <person name="Hildebrand F."/>
            <person name="Pallen M.J."/>
        </authorList>
    </citation>
    <scope>NUCLEOTIDE SEQUENCE</scope>
    <source>
        <strain evidence="1">ChiSxjej2B14-8506</strain>
    </source>
</reference>
<evidence type="ECO:0008006" key="3">
    <source>
        <dbReference type="Google" id="ProtNLM"/>
    </source>
</evidence>
<dbReference type="Gene3D" id="3.30.460.10">
    <property type="entry name" value="Beta Polymerase, domain 2"/>
    <property type="match status" value="1"/>
</dbReference>
<protein>
    <recommendedName>
        <fullName evidence="3">Polymerase beta nucleotidyltransferase domain-containing protein</fullName>
    </recommendedName>
</protein>
<dbReference type="SUPFAM" id="SSF81301">
    <property type="entry name" value="Nucleotidyltransferase"/>
    <property type="match status" value="1"/>
</dbReference>
<dbReference type="EMBL" id="DVNK01000017">
    <property type="protein sequence ID" value="HIU46065.1"/>
    <property type="molecule type" value="Genomic_DNA"/>
</dbReference>
<dbReference type="AlphaFoldDB" id="A0A9D1LQD8"/>
<dbReference type="InterPro" id="IPR043519">
    <property type="entry name" value="NT_sf"/>
</dbReference>
<dbReference type="CDD" id="cd05403">
    <property type="entry name" value="NT_KNTase_like"/>
    <property type="match status" value="1"/>
</dbReference>
<evidence type="ECO:0000313" key="1">
    <source>
        <dbReference type="EMBL" id="HIU46065.1"/>
    </source>
</evidence>
<sequence>MMDQTSARLIEWLSRKASAQYARDIALVMVYGSRVNGTANARSDVDCYFIPKTQRAYDFARTFIIDGIGYDVFPVSWERAEGIADLQESLIPLIGDSVPIYCATRADMERFERLRARLKRNLCDPRAAHNAAHARLVSAGDLLYEARGAGDESELRMIVGYAALALADAVALHHNTYYHFGLKRQYADLCTMPGVPEAICAGYRDVLLARTADAALVSCDALLNDVCAHMGEQKSVPGVNACSGPDDASGSHADYGALAKLYEEICSTFNKIYVSCDSGDAMLACISAVCLQYELDCAHAEYGAHRYGLFEAYAPDNLTAWSGAVQTIERDFERFITAGGGRIRRYRTFDEFASGIE</sequence>
<evidence type="ECO:0000313" key="2">
    <source>
        <dbReference type="Proteomes" id="UP000824123"/>
    </source>
</evidence>
<comment type="caution">
    <text evidence="1">The sequence shown here is derived from an EMBL/GenBank/DDBJ whole genome shotgun (WGS) entry which is preliminary data.</text>
</comment>